<organism evidence="8 9">
    <name type="scientific">Candidatus Intestinimonas merdavium</name>
    <dbReference type="NCBI Taxonomy" id="2838622"/>
    <lineage>
        <taxon>Bacteria</taxon>
        <taxon>Bacillati</taxon>
        <taxon>Bacillota</taxon>
        <taxon>Clostridia</taxon>
        <taxon>Eubacteriales</taxon>
        <taxon>Intestinimonas</taxon>
    </lineage>
</organism>
<protein>
    <submittedName>
        <fullName evidence="8">YitT family protein</fullName>
    </submittedName>
</protein>
<reference evidence="8" key="2">
    <citation type="submission" date="2021-04" db="EMBL/GenBank/DDBJ databases">
        <authorList>
            <person name="Gilroy R."/>
        </authorList>
    </citation>
    <scope>NUCLEOTIDE SEQUENCE</scope>
    <source>
        <strain evidence="8">CHK33-7979</strain>
    </source>
</reference>
<feature type="transmembrane region" description="Helical" evidence="6">
    <location>
        <begin position="177"/>
        <end position="198"/>
    </location>
</feature>
<name>A0A9D1Z448_9FIRM</name>
<dbReference type="InterPro" id="IPR019264">
    <property type="entry name" value="DUF2179"/>
</dbReference>
<dbReference type="Pfam" id="PF02588">
    <property type="entry name" value="YitT_membrane"/>
    <property type="match status" value="1"/>
</dbReference>
<sequence>MKKTLSKTLLAYVWITLASMVYAVGFNWCYEPNEIGFGGITGVAQIINAFLPWAPIGTVVILLNAPLFLLGWRLLGGHLLLSSLYAMFVSSVAIDVLHMLHTFQPMDPMLASIYGGVLMGGSLGIVFLQGATTGGTDLIARLLKLKLAWLPMGKLLMAIDLVVIVAVALAFENAYSALYGVVALYLSSKVMDMVLYGLDTAKVAYIISQDPRAIARKLTRELDRGVTILQGRGAWSGQDKEVLMCAFKQRQIVTMKRMVKEVDPTAFLIVCDAHEVMGEGFREYQQNDL</sequence>
<evidence type="ECO:0000259" key="7">
    <source>
        <dbReference type="Pfam" id="PF10035"/>
    </source>
</evidence>
<dbReference type="GO" id="GO:0005886">
    <property type="term" value="C:plasma membrane"/>
    <property type="evidence" value="ECO:0007669"/>
    <property type="project" value="UniProtKB-SubCell"/>
</dbReference>
<feature type="domain" description="DUF2179" evidence="7">
    <location>
        <begin position="224"/>
        <end position="278"/>
    </location>
</feature>
<dbReference type="PIRSF" id="PIRSF006483">
    <property type="entry name" value="Membrane_protein_YitT"/>
    <property type="match status" value="1"/>
</dbReference>
<dbReference type="InterPro" id="IPR051461">
    <property type="entry name" value="UPF0750_membrane"/>
</dbReference>
<evidence type="ECO:0000313" key="8">
    <source>
        <dbReference type="EMBL" id="HIY73043.1"/>
    </source>
</evidence>
<dbReference type="Proteomes" id="UP000886824">
    <property type="component" value="Unassembled WGS sequence"/>
</dbReference>
<keyword evidence="2" id="KW-1003">Cell membrane</keyword>
<evidence type="ECO:0000256" key="3">
    <source>
        <dbReference type="ARBA" id="ARBA00022692"/>
    </source>
</evidence>
<reference evidence="8" key="1">
    <citation type="journal article" date="2021" name="PeerJ">
        <title>Extensive microbial diversity within the chicken gut microbiome revealed by metagenomics and culture.</title>
        <authorList>
            <person name="Gilroy R."/>
            <person name="Ravi A."/>
            <person name="Getino M."/>
            <person name="Pursley I."/>
            <person name="Horton D.L."/>
            <person name="Alikhan N.F."/>
            <person name="Baker D."/>
            <person name="Gharbi K."/>
            <person name="Hall N."/>
            <person name="Watson M."/>
            <person name="Adriaenssens E.M."/>
            <person name="Foster-Nyarko E."/>
            <person name="Jarju S."/>
            <person name="Secka A."/>
            <person name="Antonio M."/>
            <person name="Oren A."/>
            <person name="Chaudhuri R.R."/>
            <person name="La Ragione R."/>
            <person name="Hildebrand F."/>
            <person name="Pallen M.J."/>
        </authorList>
    </citation>
    <scope>NUCLEOTIDE SEQUENCE</scope>
    <source>
        <strain evidence="8">CHK33-7979</strain>
    </source>
</reference>
<accession>A0A9D1Z448</accession>
<feature type="transmembrane region" description="Helical" evidence="6">
    <location>
        <begin position="9"/>
        <end position="30"/>
    </location>
</feature>
<keyword evidence="5 6" id="KW-0472">Membrane</keyword>
<comment type="caution">
    <text evidence="8">The sequence shown here is derived from an EMBL/GenBank/DDBJ whole genome shotgun (WGS) entry which is preliminary data.</text>
</comment>
<keyword evidence="3 6" id="KW-0812">Transmembrane</keyword>
<feature type="transmembrane region" description="Helical" evidence="6">
    <location>
        <begin position="109"/>
        <end position="128"/>
    </location>
</feature>
<gene>
    <name evidence="8" type="ORF">H9826_03560</name>
</gene>
<proteinExistence type="predicted"/>
<keyword evidence="4 6" id="KW-1133">Transmembrane helix</keyword>
<dbReference type="PANTHER" id="PTHR33545:SF5">
    <property type="entry name" value="UPF0750 MEMBRANE PROTEIN YITT"/>
    <property type="match status" value="1"/>
</dbReference>
<evidence type="ECO:0000256" key="6">
    <source>
        <dbReference type="SAM" id="Phobius"/>
    </source>
</evidence>
<evidence type="ECO:0000256" key="4">
    <source>
        <dbReference type="ARBA" id="ARBA00022989"/>
    </source>
</evidence>
<evidence type="ECO:0000256" key="1">
    <source>
        <dbReference type="ARBA" id="ARBA00004651"/>
    </source>
</evidence>
<comment type="subcellular location">
    <subcellularLocation>
        <location evidence="1">Cell membrane</location>
        <topology evidence="1">Multi-pass membrane protein</topology>
    </subcellularLocation>
</comment>
<dbReference type="InterPro" id="IPR003740">
    <property type="entry name" value="YitT"/>
</dbReference>
<dbReference type="PANTHER" id="PTHR33545">
    <property type="entry name" value="UPF0750 MEMBRANE PROTEIN YITT-RELATED"/>
    <property type="match status" value="1"/>
</dbReference>
<feature type="transmembrane region" description="Helical" evidence="6">
    <location>
        <begin position="149"/>
        <end position="171"/>
    </location>
</feature>
<dbReference type="EMBL" id="DXCX01000035">
    <property type="protein sequence ID" value="HIY73043.1"/>
    <property type="molecule type" value="Genomic_DNA"/>
</dbReference>
<evidence type="ECO:0000256" key="5">
    <source>
        <dbReference type="ARBA" id="ARBA00023136"/>
    </source>
</evidence>
<evidence type="ECO:0000256" key="2">
    <source>
        <dbReference type="ARBA" id="ARBA00022475"/>
    </source>
</evidence>
<dbReference type="Gene3D" id="3.30.70.120">
    <property type="match status" value="1"/>
</dbReference>
<dbReference type="Pfam" id="PF10035">
    <property type="entry name" value="DUF2179"/>
    <property type="match status" value="1"/>
</dbReference>
<evidence type="ECO:0000313" key="9">
    <source>
        <dbReference type="Proteomes" id="UP000886824"/>
    </source>
</evidence>
<dbReference type="AlphaFoldDB" id="A0A9D1Z448"/>
<feature type="transmembrane region" description="Helical" evidence="6">
    <location>
        <begin position="50"/>
        <end position="72"/>
    </location>
</feature>
<dbReference type="CDD" id="cd16380">
    <property type="entry name" value="YitT_C"/>
    <property type="match status" value="1"/>
</dbReference>
<dbReference type="InterPro" id="IPR015867">
    <property type="entry name" value="N-reg_PII/ATP_PRibTrfase_C"/>
</dbReference>